<reference evidence="3" key="1">
    <citation type="submission" date="2016-08" db="EMBL/GenBank/DDBJ databases">
        <title>Complete Genome Seqeunce of Paenibacillus sp. nov. IHBB 9852 from high altitute lake of Indian trans-Himalayas.</title>
        <authorList>
            <person name="Kiran S."/>
            <person name="Swarnkar M.K."/>
            <person name="Rana A."/>
            <person name="Tewari R."/>
            <person name="Gulati A."/>
        </authorList>
    </citation>
    <scope>NUCLEOTIDE SEQUENCE [LARGE SCALE GENOMIC DNA]</scope>
    <source>
        <strain evidence="3">IHBB 9852</strain>
    </source>
</reference>
<dbReference type="PANTHER" id="PTHR48081">
    <property type="entry name" value="AB HYDROLASE SUPERFAMILY PROTEIN C4A8.06C"/>
    <property type="match status" value="1"/>
</dbReference>
<dbReference type="PANTHER" id="PTHR48081:SF6">
    <property type="entry name" value="PEPTIDASE S9 PROLYL OLIGOPEPTIDASE CATALYTIC DOMAIN-CONTAINING PROTEIN"/>
    <property type="match status" value="1"/>
</dbReference>
<dbReference type="KEGG" id="pib:BBD41_06490"/>
<dbReference type="GO" id="GO:0016787">
    <property type="term" value="F:hydrolase activity"/>
    <property type="evidence" value="ECO:0007669"/>
    <property type="project" value="UniProtKB-KW"/>
</dbReference>
<evidence type="ECO:0000313" key="3">
    <source>
        <dbReference type="EMBL" id="ANY72269.1"/>
    </source>
</evidence>
<dbReference type="SUPFAM" id="SSF53474">
    <property type="entry name" value="alpha/beta-Hydrolases"/>
    <property type="match status" value="1"/>
</dbReference>
<organism evidence="3">
    <name type="scientific">Paenibacillus ihbetae</name>
    <dbReference type="NCBI Taxonomy" id="1870820"/>
    <lineage>
        <taxon>Bacteria</taxon>
        <taxon>Bacillati</taxon>
        <taxon>Bacillota</taxon>
        <taxon>Bacilli</taxon>
        <taxon>Bacillales</taxon>
        <taxon>Paenibacillaceae</taxon>
        <taxon>Paenibacillus</taxon>
    </lineage>
</organism>
<accession>A0A1B2DX42</accession>
<evidence type="ECO:0000259" key="2">
    <source>
        <dbReference type="Pfam" id="PF20434"/>
    </source>
</evidence>
<proteinExistence type="predicted"/>
<sequence>MKLWEVETPGYESAEERFEPYMKPYLLERNNPGGAVIVLPGGGYQGRADHEGEPVALWLNSIGLSAFVVQYRVAPYRHPYPLLDAQRAIRLVRHHAQEWSIDPERIGILGFSAGGHLAAWASNDHDSGDPEALDPVERQSSRPNASILCYPVISFNEFSHEGSVHNLLGERPSEAMRRTLCMQHAVKPGTPPAFLWHTSDDGAVPVENSLLYAGALSKHQIPFELHVFPHGRHGLGLAEEEPDASRWTELCEGWLRSIGFMAQAAITGR</sequence>
<dbReference type="RefSeq" id="WP_099477063.1">
    <property type="nucleotide sequence ID" value="NZ_CP016809.1"/>
</dbReference>
<dbReference type="AlphaFoldDB" id="A0A1B2DX42"/>
<keyword evidence="1" id="KW-0378">Hydrolase</keyword>
<gene>
    <name evidence="3" type="ORF">BBD41_06490</name>
</gene>
<dbReference type="InterPro" id="IPR029058">
    <property type="entry name" value="AB_hydrolase_fold"/>
</dbReference>
<feature type="domain" description="BD-FAE-like" evidence="2">
    <location>
        <begin position="33"/>
        <end position="212"/>
    </location>
</feature>
<dbReference type="InterPro" id="IPR050300">
    <property type="entry name" value="GDXG_lipolytic_enzyme"/>
</dbReference>
<dbReference type="Gene3D" id="3.40.50.1820">
    <property type="entry name" value="alpha/beta hydrolase"/>
    <property type="match status" value="1"/>
</dbReference>
<name>A0A1B2DX42_9BACL</name>
<protein>
    <submittedName>
        <fullName evidence="3">Esterase</fullName>
    </submittedName>
</protein>
<dbReference type="Pfam" id="PF20434">
    <property type="entry name" value="BD-FAE"/>
    <property type="match status" value="1"/>
</dbReference>
<dbReference type="InterPro" id="IPR049492">
    <property type="entry name" value="BD-FAE-like_dom"/>
</dbReference>
<dbReference type="EMBL" id="CP016809">
    <property type="protein sequence ID" value="ANY72269.1"/>
    <property type="molecule type" value="Genomic_DNA"/>
</dbReference>
<evidence type="ECO:0000256" key="1">
    <source>
        <dbReference type="ARBA" id="ARBA00022801"/>
    </source>
</evidence>